<comment type="function">
    <text evidence="5">Key component of the ribosome quality control system (RQC), a ribosome-associated complex that mediates the extraction of incompletely synthesized nascent chains from stalled ribosomes and their subsequent degradation. RqcH recruits Ala-charged tRNA, and with RqcP directs the elongation of stalled nascent chains on 50S ribosomal subunits, leading to non-templated C-terminal alanine extensions (Ala tail). The Ala tail promotes nascent chain degradation. May add between 1 and at least 8 Ala residues. Binds to stalled 50S ribosomal subunits.</text>
</comment>
<dbReference type="PANTHER" id="PTHR15239">
    <property type="entry name" value="NUCLEAR EXPORT MEDIATOR FACTOR NEMF"/>
    <property type="match status" value="1"/>
</dbReference>
<evidence type="ECO:0000256" key="2">
    <source>
        <dbReference type="ARBA" id="ARBA00022730"/>
    </source>
</evidence>
<keyword evidence="1 5" id="KW-0820">tRNA-binding</keyword>
<dbReference type="SUPFAM" id="SSF46946">
    <property type="entry name" value="S13-like H2TH domain"/>
    <property type="match status" value="1"/>
</dbReference>
<dbReference type="Proteomes" id="UP000279029">
    <property type="component" value="Chromosome"/>
</dbReference>
<keyword evidence="4 5" id="KW-0648">Protein biosynthesis</keyword>
<dbReference type="InterPro" id="IPR008532">
    <property type="entry name" value="NFACT_RNA-bd"/>
</dbReference>
<accession>A0A3P7PBJ9</accession>
<dbReference type="EMBL" id="LR130778">
    <property type="protein sequence ID" value="VDN46268.1"/>
    <property type="molecule type" value="Genomic_DNA"/>
</dbReference>
<dbReference type="InterPro" id="IPR010979">
    <property type="entry name" value="Ribosomal_uS13-like_H2TH"/>
</dbReference>
<comment type="subunit">
    <text evidence="5">Associates with stalled 50S ribosomal subunits. Binds to RqcP.</text>
</comment>
<dbReference type="KEGG" id="cbar:PATL70BA_0415"/>
<dbReference type="InterPro" id="IPR051608">
    <property type="entry name" value="RQC_Subunit_NEMF"/>
</dbReference>
<proteinExistence type="inferred from homology"/>
<dbReference type="RefSeq" id="WP_125135807.1">
    <property type="nucleotide sequence ID" value="NZ_LR130778.1"/>
</dbReference>
<dbReference type="PANTHER" id="PTHR15239:SF6">
    <property type="entry name" value="RIBOSOME QUALITY CONTROL COMPLEX SUBUNIT NEMF"/>
    <property type="match status" value="1"/>
</dbReference>
<evidence type="ECO:0000313" key="8">
    <source>
        <dbReference type="Proteomes" id="UP000279029"/>
    </source>
</evidence>
<evidence type="ECO:0000256" key="5">
    <source>
        <dbReference type="HAMAP-Rule" id="MF_00844"/>
    </source>
</evidence>
<keyword evidence="8" id="KW-1185">Reference proteome</keyword>
<dbReference type="GO" id="GO:0043023">
    <property type="term" value="F:ribosomal large subunit binding"/>
    <property type="evidence" value="ECO:0007669"/>
    <property type="project" value="UniProtKB-UniRule"/>
</dbReference>
<dbReference type="Gene3D" id="1.10.8.50">
    <property type="match status" value="1"/>
</dbReference>
<evidence type="ECO:0000256" key="3">
    <source>
        <dbReference type="ARBA" id="ARBA00022884"/>
    </source>
</evidence>
<dbReference type="Pfam" id="PF05833">
    <property type="entry name" value="NFACT_N"/>
    <property type="match status" value="1"/>
</dbReference>
<keyword evidence="3 5" id="KW-0694">RNA-binding</keyword>
<dbReference type="HAMAP" id="MF_00844_B">
    <property type="entry name" value="RqcH_B"/>
    <property type="match status" value="1"/>
</dbReference>
<dbReference type="OrthoDB" id="9766163at2"/>
<gene>
    <name evidence="5" type="primary">rqcH</name>
    <name evidence="7" type="ORF">PATL70BA_0415</name>
</gene>
<evidence type="ECO:0000313" key="7">
    <source>
        <dbReference type="EMBL" id="VDN46268.1"/>
    </source>
</evidence>
<dbReference type="AlphaFoldDB" id="A0A3P7PBJ9"/>
<dbReference type="Pfam" id="PF05670">
    <property type="entry name" value="NFACT-R_1"/>
    <property type="match status" value="1"/>
</dbReference>
<evidence type="ECO:0000256" key="1">
    <source>
        <dbReference type="ARBA" id="ARBA00022555"/>
    </source>
</evidence>
<dbReference type="GO" id="GO:0019843">
    <property type="term" value="F:rRNA binding"/>
    <property type="evidence" value="ECO:0007669"/>
    <property type="project" value="UniProtKB-UniRule"/>
</dbReference>
<comment type="similarity">
    <text evidence="5">Belongs to the NEMF family.</text>
</comment>
<dbReference type="FunFam" id="2.30.310.10:FF:000004">
    <property type="entry name" value="Fibronectin-binding protein A"/>
    <property type="match status" value="1"/>
</dbReference>
<dbReference type="GO" id="GO:0072344">
    <property type="term" value="P:rescue of stalled ribosome"/>
    <property type="evidence" value="ECO:0007669"/>
    <property type="project" value="UniProtKB-UniRule"/>
</dbReference>
<organism evidence="7 8">
    <name type="scientific">Petrocella atlantisensis</name>
    <dbReference type="NCBI Taxonomy" id="2173034"/>
    <lineage>
        <taxon>Bacteria</taxon>
        <taxon>Bacillati</taxon>
        <taxon>Bacillota</taxon>
        <taxon>Clostridia</taxon>
        <taxon>Lachnospirales</taxon>
        <taxon>Vallitaleaceae</taxon>
        <taxon>Petrocella</taxon>
    </lineage>
</organism>
<feature type="domain" description="NFACT RNA-binding" evidence="6">
    <location>
        <begin position="463"/>
        <end position="554"/>
    </location>
</feature>
<keyword evidence="2 5" id="KW-0699">rRNA-binding</keyword>
<dbReference type="GO" id="GO:1990112">
    <property type="term" value="C:RQC complex"/>
    <property type="evidence" value="ECO:0007669"/>
    <property type="project" value="TreeGrafter"/>
</dbReference>
<dbReference type="Gene3D" id="2.30.310.10">
    <property type="entry name" value="ibrinogen binding protein from staphylococcus aureus domain"/>
    <property type="match status" value="1"/>
</dbReference>
<evidence type="ECO:0000256" key="4">
    <source>
        <dbReference type="ARBA" id="ARBA00022917"/>
    </source>
</evidence>
<protein>
    <recommendedName>
        <fullName evidence="5">Rqc2 homolog RqcH</fullName>
        <shortName evidence="5">RqcH</shortName>
    </recommendedName>
</protein>
<name>A0A3P7PBJ9_9FIRM</name>
<dbReference type="GO" id="GO:0000049">
    <property type="term" value="F:tRNA binding"/>
    <property type="evidence" value="ECO:0007669"/>
    <property type="project" value="UniProtKB-UniRule"/>
</dbReference>
<evidence type="ECO:0000259" key="6">
    <source>
        <dbReference type="Pfam" id="PF05670"/>
    </source>
</evidence>
<dbReference type="InterPro" id="IPR043682">
    <property type="entry name" value="RqcH_bacterial"/>
</dbReference>
<sequence>MAFDGIVISNIVKELNDTIVGGRIGKVTQPEKDEIILTVRNHRTNYKLLLSSMASMPRLHLTETNKTNPITALNYCMLLRKHLIGGLILSISQPNFERIVVIEIQNLDEMGETCYRKLIIEVMGRHSNIILTDENDMILDSIKRIGAQVSSVREVFPNRPYVLPPNQGKANPLTIRDFDTFLQIIRGQEALQQALYKNITGFSPQMAEEICFRADIHGSTVVDDLSATQIQSVYEVYKVLIEAIEKGDYAPTVVVDASDKQIAFGAFPISFYQNETLVPYESISALVENFYMNNAIQSRISQKSVDLRKLVQTNLERCYKKLNLQLQQLKDTEDRDKFKIVGELIHANLYQIQEGDTEVTVLDYYHDNQPKTITLDPRLTPSQNATKQYDKYNKKKRTLAALSEHIKTTQGEIEHLESVKYALANALKEEDLLEVRQELMETGYLKFRRSKSKKALQKAEPMHYRSSLGHDIYVGKNNYQNDLLATKLSNGGDWWFHAKDIPGSHVIVKADGQELPDVVYEEAAGLAAYYSKDRESPKVSVDYTLKKNLKKPNGSAPGYVIYHTNYSLMVAPSLKGVTLVKD</sequence>
<reference evidence="7 8" key="1">
    <citation type="submission" date="2018-09" db="EMBL/GenBank/DDBJ databases">
        <authorList>
            <person name="Postec A."/>
        </authorList>
    </citation>
    <scope>NUCLEOTIDE SEQUENCE [LARGE SCALE GENOMIC DNA]</scope>
    <source>
        <strain evidence="7">70B-A</strain>
    </source>
</reference>